<proteinExistence type="predicted"/>
<dbReference type="RefSeq" id="WP_089335707.1">
    <property type="nucleotide sequence ID" value="NZ_FZNO01000005.1"/>
</dbReference>
<sequence length="109" mass="11670">MTRDDARAYVTLHAGTAVSPTLTDAEVDACLDQARLRDSAGRYVGDAGYEETIWATRAVVLAYDVKLAKVAAKVDLSADGATINASQVTANLERLRRSWRSRCIPGASA</sequence>
<gene>
    <name evidence="1" type="ORF">SAMN06272737_105107</name>
</gene>
<evidence type="ECO:0000313" key="2">
    <source>
        <dbReference type="Proteomes" id="UP000198403"/>
    </source>
</evidence>
<reference evidence="1 2" key="1">
    <citation type="submission" date="2017-06" db="EMBL/GenBank/DDBJ databases">
        <authorList>
            <person name="Kim H.J."/>
            <person name="Triplett B.A."/>
        </authorList>
    </citation>
    <scope>NUCLEOTIDE SEQUENCE [LARGE SCALE GENOMIC DNA]</scope>
    <source>
        <strain evidence="1 2">DSM 44272</strain>
    </source>
</reference>
<keyword evidence="2" id="KW-1185">Reference proteome</keyword>
<accession>A0A238VWF7</accession>
<dbReference type="Proteomes" id="UP000198403">
    <property type="component" value="Unassembled WGS sequence"/>
</dbReference>
<name>A0A238VWF7_9ACTN</name>
<dbReference type="EMBL" id="FZNO01000005">
    <property type="protein sequence ID" value="SNR38640.1"/>
    <property type="molecule type" value="Genomic_DNA"/>
</dbReference>
<evidence type="ECO:0000313" key="1">
    <source>
        <dbReference type="EMBL" id="SNR38640.1"/>
    </source>
</evidence>
<organism evidence="1 2">
    <name type="scientific">Blastococcus mobilis</name>
    <dbReference type="NCBI Taxonomy" id="1938746"/>
    <lineage>
        <taxon>Bacteria</taxon>
        <taxon>Bacillati</taxon>
        <taxon>Actinomycetota</taxon>
        <taxon>Actinomycetes</taxon>
        <taxon>Geodermatophilales</taxon>
        <taxon>Geodermatophilaceae</taxon>
        <taxon>Blastococcus</taxon>
    </lineage>
</organism>
<dbReference type="AlphaFoldDB" id="A0A238VWF7"/>
<protein>
    <submittedName>
        <fullName evidence="1">Uncharacterized protein</fullName>
    </submittedName>
</protein>